<dbReference type="Proteomes" id="UP000616151">
    <property type="component" value="Unassembled WGS sequence"/>
</dbReference>
<comment type="caution">
    <text evidence="1">The sequence shown here is derived from an EMBL/GenBank/DDBJ whole genome shotgun (WGS) entry which is preliminary data.</text>
</comment>
<keyword evidence="2" id="KW-1185">Reference proteome</keyword>
<reference evidence="1" key="1">
    <citation type="submission" date="2021-01" db="EMBL/GenBank/DDBJ databases">
        <authorList>
            <person name="Sun Q."/>
        </authorList>
    </citation>
    <scope>NUCLEOTIDE SEQUENCE</scope>
    <source>
        <strain evidence="1">YIM B02566</strain>
    </source>
</reference>
<dbReference type="EMBL" id="JAENHL010000007">
    <property type="protein sequence ID" value="MBK1868508.1"/>
    <property type="molecule type" value="Genomic_DNA"/>
</dbReference>
<protein>
    <submittedName>
        <fullName evidence="1">CbrC family protein</fullName>
    </submittedName>
</protein>
<evidence type="ECO:0000313" key="2">
    <source>
        <dbReference type="Proteomes" id="UP000616151"/>
    </source>
</evidence>
<evidence type="ECO:0000313" key="1">
    <source>
        <dbReference type="EMBL" id="MBK1868508.1"/>
    </source>
</evidence>
<proteinExistence type="predicted"/>
<name>A0ACC5R808_9HYPH</name>
<accession>A0ACC5R808</accession>
<sequence>MADGSAHRKFDAEFTDLAGIGGNGEWGKVTDQIRDEVAHRTPGFSGWQQEMWWTHCGDAAEFLGPMGFEQASAYGSELLEAFNCGYDEPFRTEYLKSLDRDHGPTGYAFRCRHCGTLGGYSDCH</sequence>
<organism evidence="1 2">
    <name type="scientific">Taklimakanibacter albus</name>
    <dbReference type="NCBI Taxonomy" id="2800327"/>
    <lineage>
        <taxon>Bacteria</taxon>
        <taxon>Pseudomonadati</taxon>
        <taxon>Pseudomonadota</taxon>
        <taxon>Alphaproteobacteria</taxon>
        <taxon>Hyphomicrobiales</taxon>
        <taxon>Aestuariivirgaceae</taxon>
        <taxon>Taklimakanibacter</taxon>
    </lineage>
</organism>
<gene>
    <name evidence="1" type="ORF">JHL16_19290</name>
</gene>